<feature type="transmembrane region" description="Helical" evidence="2">
    <location>
        <begin position="12"/>
        <end position="29"/>
    </location>
</feature>
<keyword evidence="2" id="KW-1133">Transmembrane helix</keyword>
<keyword evidence="2" id="KW-0472">Membrane</keyword>
<gene>
    <name evidence="3" type="ORF">BSAL_03180</name>
</gene>
<keyword evidence="4" id="KW-1185">Reference proteome</keyword>
<evidence type="ECO:0000313" key="4">
    <source>
        <dbReference type="Proteomes" id="UP000051952"/>
    </source>
</evidence>
<accession>A0A0S4KLP4</accession>
<keyword evidence="2" id="KW-0812">Transmembrane</keyword>
<feature type="region of interest" description="Disordered" evidence="1">
    <location>
        <begin position="679"/>
        <end position="709"/>
    </location>
</feature>
<feature type="compositionally biased region" description="Basic residues" evidence="1">
    <location>
        <begin position="680"/>
        <end position="689"/>
    </location>
</feature>
<dbReference type="EMBL" id="CYKH01002226">
    <property type="protein sequence ID" value="CUI15546.1"/>
    <property type="molecule type" value="Genomic_DNA"/>
</dbReference>
<dbReference type="VEuPathDB" id="TriTrypDB:BSAL_03180"/>
<evidence type="ECO:0000256" key="1">
    <source>
        <dbReference type="SAM" id="MobiDB-lite"/>
    </source>
</evidence>
<dbReference type="AlphaFoldDB" id="A0A0S4KLP4"/>
<evidence type="ECO:0000256" key="2">
    <source>
        <dbReference type="SAM" id="Phobius"/>
    </source>
</evidence>
<dbReference type="Proteomes" id="UP000051952">
    <property type="component" value="Unassembled WGS sequence"/>
</dbReference>
<protein>
    <submittedName>
        <fullName evidence="3">Membrane-associated protein, putative</fullName>
    </submittedName>
</protein>
<evidence type="ECO:0000313" key="3">
    <source>
        <dbReference type="EMBL" id="CUI15546.1"/>
    </source>
</evidence>
<proteinExistence type="predicted"/>
<name>A0A0S4KLP4_BODSA</name>
<sequence length="866" mass="97527">MKQQRLRKVSVVALFTAVVCPFFIIYWSAEANVQPDENRFEDSTRNKVLLNNLRATPPPQLLTELFRWSGGGVHGSTEGEENLNLDRKMHKTVLRAFEAAFETPTAAADFLTLSSNASTTTTTYTKHRLSVFVKFFMANVALNTNRDCGYRLHPSQQLLCHVWAAVVHHHNNNNNRSSTTSDIRNVSNRKDTSSSSLFKGTTLHSMCSLFLACAEWKRGRYSIPLSSELLQSTFAKVANDTELWNSSGVLLRNLIHGGNNWREYDWLADRMKTSHTLIENHTSRVDVRSVFQGGEITTTRKKKTDVKGTTVLQQQLFSSRDNGESHFHLTRPLSSLETIAVLHHRATSGKPQMVVFPRRVGSVPSSDDATEECRVPAINVLLFSGDSTAHQHYLRLFDLIRHGTQEQGQVLVPFGTKPLRSNFRHWPTHDRSGSRDMILAIYPTHDEFVTFYSLMPYHAVLRGEAFVRSNNESVTAYFTAVAQRRAAKFCHHSNKTRVANPDDNNSGGTSLIEQDTTEEALFYLVFLADAITARPRTDALAPCVPAQPFLEEYPPAKVHNFRRLKEGVSRGFTLVHDPPVPSLRSLGIRIPMHVISANIWEFHESPTTYEWLLRMATGNCSVVTTTSTTAATMNATTTTTTLPPQGAAEEWRFGEHPASDATHLYRASTMLWLPPNARGAKARRRHSPKYNKTPTRGAAPFSSGPPTKRRELARLDTPFRWLHDAATKVIGSDPRKLQRTSEGYHHHRRGTFFSRLRVLDMGKVFLATGNVFHQEDGLHERCTEHHWLVGAASYRDTTRVLRTSAENLTSNIFRLLPPSRYRSNVDVVRLRFGSSDDCYSLGALLTLNALLLDIVQSNSSQKEEQG</sequence>
<reference evidence="4" key="1">
    <citation type="submission" date="2015-09" db="EMBL/GenBank/DDBJ databases">
        <authorList>
            <consortium name="Pathogen Informatics"/>
        </authorList>
    </citation>
    <scope>NUCLEOTIDE SEQUENCE [LARGE SCALE GENOMIC DNA]</scope>
    <source>
        <strain evidence="4">Lake Konstanz</strain>
    </source>
</reference>
<organism evidence="3 4">
    <name type="scientific">Bodo saltans</name>
    <name type="common">Flagellated protozoan</name>
    <dbReference type="NCBI Taxonomy" id="75058"/>
    <lineage>
        <taxon>Eukaryota</taxon>
        <taxon>Discoba</taxon>
        <taxon>Euglenozoa</taxon>
        <taxon>Kinetoplastea</taxon>
        <taxon>Metakinetoplastina</taxon>
        <taxon>Eubodonida</taxon>
        <taxon>Bodonidae</taxon>
        <taxon>Bodo</taxon>
    </lineage>
</organism>